<dbReference type="AlphaFoldDB" id="A0ABD1REF6"/>
<evidence type="ECO:0000313" key="2">
    <source>
        <dbReference type="EMBL" id="KAL2486326.1"/>
    </source>
</evidence>
<dbReference type="Proteomes" id="UP001604336">
    <property type="component" value="Unassembled WGS sequence"/>
</dbReference>
<evidence type="ECO:0000313" key="3">
    <source>
        <dbReference type="Proteomes" id="UP001604336"/>
    </source>
</evidence>
<dbReference type="InterPro" id="IPR015410">
    <property type="entry name" value="DUF1985"/>
</dbReference>
<name>A0ABD1REF6_9LAMI</name>
<gene>
    <name evidence="2" type="ORF">Adt_31082</name>
</gene>
<evidence type="ECO:0000259" key="1">
    <source>
        <dbReference type="Pfam" id="PF09331"/>
    </source>
</evidence>
<protein>
    <submittedName>
        <fullName evidence="2">DUF1985 domain-containing protein</fullName>
    </submittedName>
</protein>
<dbReference type="PANTHER" id="PTHR48449:SF1">
    <property type="entry name" value="DUF1985 DOMAIN-CONTAINING PROTEIN"/>
    <property type="match status" value="1"/>
</dbReference>
<proteinExistence type="predicted"/>
<keyword evidence="3" id="KW-1185">Reference proteome</keyword>
<dbReference type="PANTHER" id="PTHR48449">
    <property type="entry name" value="DUF1985 DOMAIN-CONTAINING PROTEIN"/>
    <property type="match status" value="1"/>
</dbReference>
<dbReference type="Pfam" id="PF09331">
    <property type="entry name" value="DUF1985"/>
    <property type="match status" value="1"/>
</dbReference>
<organism evidence="2 3">
    <name type="scientific">Abeliophyllum distichum</name>
    <dbReference type="NCBI Taxonomy" id="126358"/>
    <lineage>
        <taxon>Eukaryota</taxon>
        <taxon>Viridiplantae</taxon>
        <taxon>Streptophyta</taxon>
        <taxon>Embryophyta</taxon>
        <taxon>Tracheophyta</taxon>
        <taxon>Spermatophyta</taxon>
        <taxon>Magnoliopsida</taxon>
        <taxon>eudicotyledons</taxon>
        <taxon>Gunneridae</taxon>
        <taxon>Pentapetalae</taxon>
        <taxon>asterids</taxon>
        <taxon>lamiids</taxon>
        <taxon>Lamiales</taxon>
        <taxon>Oleaceae</taxon>
        <taxon>Forsythieae</taxon>
        <taxon>Abeliophyllum</taxon>
    </lineage>
</organism>
<dbReference type="EMBL" id="JBFOLK010000009">
    <property type="protein sequence ID" value="KAL2486326.1"/>
    <property type="molecule type" value="Genomic_DNA"/>
</dbReference>
<sequence length="161" mass="19115">MCFRYFLQVNEIVLNHQLIHQVFLKEVKQPNVDEMWFNLSDNLVRFSLEEFCLITGLRCFGEEKRSKYDEIYCRIKHEILGHLPNVLHSDVYDIFLHKPQLSDRDVVKFGIFLLLTNLFFITAYKRSVEESLMVLVDCEDMNSYAWSKELFKFTLSSLTSG</sequence>
<comment type="caution">
    <text evidence="2">The sequence shown here is derived from an EMBL/GenBank/DDBJ whole genome shotgun (WGS) entry which is preliminary data.</text>
</comment>
<feature type="domain" description="DUF1985" evidence="1">
    <location>
        <begin position="24"/>
        <end position="156"/>
    </location>
</feature>
<accession>A0ABD1REF6</accession>
<reference evidence="3" key="1">
    <citation type="submission" date="2024-07" db="EMBL/GenBank/DDBJ databases">
        <title>Two chromosome-level genome assemblies of Korean endemic species Abeliophyllum distichum and Forsythia ovata (Oleaceae).</title>
        <authorList>
            <person name="Jang H."/>
        </authorList>
    </citation>
    <scope>NUCLEOTIDE SEQUENCE [LARGE SCALE GENOMIC DNA]</scope>
</reference>